<keyword evidence="3" id="KW-1185">Reference proteome</keyword>
<dbReference type="PANTHER" id="PTHR32063:SF0">
    <property type="entry name" value="SWARMING MOTILITY PROTEIN SWRC"/>
    <property type="match status" value="1"/>
</dbReference>
<dbReference type="RefSeq" id="WP_279253032.1">
    <property type="nucleotide sequence ID" value="NZ_SHNP01000004.1"/>
</dbReference>
<dbReference type="SUPFAM" id="SSF82714">
    <property type="entry name" value="Multidrug efflux transporter AcrB TolC docking domain, DN and DC subdomains"/>
    <property type="match status" value="2"/>
</dbReference>
<feature type="transmembrane region" description="Helical" evidence="1">
    <location>
        <begin position="1008"/>
        <end position="1037"/>
    </location>
</feature>
<sequence>MNALIAAAFSRTRTTLSLFAVLVLAGIMARIALPIANDPHVELPLFYVGVVHDGISPDDAERLLVQPMEAELRKLEGVVELKSTAAEGMASFFVEFDVSQDLGRAVAEVREAVNRARAEIPATAEEPFVEELTADAFPMLQVNFIKGTTSEREVYQAALKLRDEIESIPSVLSADLQGQREEVLEVVINPDALNTYRISSEQLITTLQRNNRLIPAGSVDLDDGRFAVKVPAVVESSDDVLSIPIRTSGEAAVTLKDVATVRRTFKDRASHARYNGRETISIDVRKRANANVIDSVAQVLKSVDATRASLPAGMELIVSQNQAEFAMVQVRELEGNILTALALVMVLVVAAMGFRSGLVVGLGIPFSLLFSVIVIYLLGYTFNFMVMFGMLLGLGMLIDGGIVVTEYANRMMAEGWDHREAYAESVKRMFWPVTASTATTLAAFLPMLFWPGVSGQFMGYLPVTVFTVLIGSLFYALLFGPVLGSLLGRPSAQSARALRDQTQLESGDPTQLKTFTGYFARLLTVVCARPGFTMVVVLGLLGSIFWAYGKFGIGTIFFSDADPQFIQVSVLGRGNFSARETNKLVLEVESEILEIPGIRFVNTQTMLPGVTNGLGRSSSDQIGSIFLELYPEAQRDLKGNDVMRQVRERTAHLAGIRVEIAPLEKGPPVGKPIQIELTSRDRPLLEPAMARVRAYLDTLPELVDIDDTAALPSIEWRVEVDRTQAALYGADVSAAGLAVQLVTNGVKVAEYRPDDADDSLDIRVRYPREERGMKAIEELRLSTDQGMIPLSNFVEIVPAPGVDSFKRIDGIPVELIRADVQEGVMADAMVSEIDDWLQQQAFDPAVSIRFRGANEEQADSMAFVSAAFSLALALMFILLVTQFNNFYQSTLILAAVVMSTAGVLLGLLVLGNPFSALLTGVGILALAGIVVNNNIILIDTFNHMARLHPELDSRTLIVRATAQRLRPVLLTTVTTVCGLLPLACGYSVDLLSRTITAEGEMAIFWGPLSQAIVFGLTFATVLTLVATPAMLALPLAIKDTLKRLRSTLAKGDTSISKRLPTGG</sequence>
<evidence type="ECO:0000313" key="2">
    <source>
        <dbReference type="EMBL" id="MCX2974234.1"/>
    </source>
</evidence>
<dbReference type="Proteomes" id="UP001143307">
    <property type="component" value="Unassembled WGS sequence"/>
</dbReference>
<feature type="transmembrane region" description="Helical" evidence="1">
    <location>
        <begin position="429"/>
        <end position="451"/>
    </location>
</feature>
<feature type="transmembrane region" description="Helical" evidence="1">
    <location>
        <begin position="531"/>
        <end position="549"/>
    </location>
</feature>
<keyword evidence="1" id="KW-1133">Transmembrane helix</keyword>
<feature type="transmembrane region" description="Helical" evidence="1">
    <location>
        <begin position="968"/>
        <end position="988"/>
    </location>
</feature>
<proteinExistence type="predicted"/>
<name>A0ABT3SY82_9GAMM</name>
<feature type="transmembrane region" description="Helical" evidence="1">
    <location>
        <begin position="916"/>
        <end position="938"/>
    </location>
</feature>
<feature type="transmembrane region" description="Helical" evidence="1">
    <location>
        <begin position="384"/>
        <end position="408"/>
    </location>
</feature>
<dbReference type="Gene3D" id="3.30.70.1320">
    <property type="entry name" value="Multidrug efflux transporter AcrB pore domain like"/>
    <property type="match status" value="1"/>
</dbReference>
<dbReference type="SUPFAM" id="SSF82866">
    <property type="entry name" value="Multidrug efflux transporter AcrB transmembrane domain"/>
    <property type="match status" value="2"/>
</dbReference>
<organism evidence="2 3">
    <name type="scientific">Candidatus Seongchinamella marina</name>
    <dbReference type="NCBI Taxonomy" id="2518990"/>
    <lineage>
        <taxon>Bacteria</taxon>
        <taxon>Pseudomonadati</taxon>
        <taxon>Pseudomonadota</taxon>
        <taxon>Gammaproteobacteria</taxon>
        <taxon>Cellvibrionales</taxon>
        <taxon>Halieaceae</taxon>
        <taxon>Seongchinamella</taxon>
    </lineage>
</organism>
<evidence type="ECO:0000313" key="3">
    <source>
        <dbReference type="Proteomes" id="UP001143307"/>
    </source>
</evidence>
<evidence type="ECO:0000256" key="1">
    <source>
        <dbReference type="SAM" id="Phobius"/>
    </source>
</evidence>
<feature type="transmembrane region" description="Helical" evidence="1">
    <location>
        <begin position="337"/>
        <end position="354"/>
    </location>
</feature>
<dbReference type="SUPFAM" id="SSF82693">
    <property type="entry name" value="Multidrug efflux transporter AcrB pore domain, PN1, PN2, PC1 and PC2 subdomains"/>
    <property type="match status" value="2"/>
</dbReference>
<protein>
    <submittedName>
        <fullName evidence="2">Efflux RND transporter permease subunit</fullName>
    </submittedName>
</protein>
<feature type="transmembrane region" description="Helical" evidence="1">
    <location>
        <begin position="457"/>
        <end position="479"/>
    </location>
</feature>
<feature type="transmembrane region" description="Helical" evidence="1">
    <location>
        <begin position="861"/>
        <end position="879"/>
    </location>
</feature>
<comment type="caution">
    <text evidence="2">The sequence shown here is derived from an EMBL/GenBank/DDBJ whole genome shotgun (WGS) entry which is preliminary data.</text>
</comment>
<dbReference type="EMBL" id="SHNP01000004">
    <property type="protein sequence ID" value="MCX2974234.1"/>
    <property type="molecule type" value="Genomic_DNA"/>
</dbReference>
<reference evidence="2" key="1">
    <citation type="submission" date="2019-02" db="EMBL/GenBank/DDBJ databases">
        <authorList>
            <person name="Li S.-H."/>
        </authorList>
    </citation>
    <scope>NUCLEOTIDE SEQUENCE</scope>
    <source>
        <strain evidence="2">IMCC8485</strain>
    </source>
</reference>
<dbReference type="InterPro" id="IPR001036">
    <property type="entry name" value="Acrflvin-R"/>
</dbReference>
<dbReference type="Pfam" id="PF00873">
    <property type="entry name" value="ACR_tran"/>
    <property type="match status" value="1"/>
</dbReference>
<dbReference type="Gene3D" id="3.30.70.1440">
    <property type="entry name" value="Multidrug efflux transporter AcrB pore domain"/>
    <property type="match status" value="1"/>
</dbReference>
<dbReference type="Gene3D" id="3.30.70.1430">
    <property type="entry name" value="Multidrug efflux transporter AcrB pore domain"/>
    <property type="match status" value="2"/>
</dbReference>
<keyword evidence="1" id="KW-0812">Transmembrane</keyword>
<gene>
    <name evidence="2" type="ORF">EYC87_11630</name>
</gene>
<dbReference type="Gene3D" id="3.30.2090.10">
    <property type="entry name" value="Multidrug efflux transporter AcrB TolC docking domain, DN and DC subdomains"/>
    <property type="match status" value="2"/>
</dbReference>
<keyword evidence="1" id="KW-0472">Membrane</keyword>
<dbReference type="PRINTS" id="PR00702">
    <property type="entry name" value="ACRIFLAVINRP"/>
</dbReference>
<dbReference type="InterPro" id="IPR027463">
    <property type="entry name" value="AcrB_DN_DC_subdom"/>
</dbReference>
<accession>A0ABT3SY82</accession>
<dbReference type="PANTHER" id="PTHR32063">
    <property type="match status" value="1"/>
</dbReference>
<feature type="transmembrane region" description="Helical" evidence="1">
    <location>
        <begin position="891"/>
        <end position="910"/>
    </location>
</feature>
<dbReference type="Gene3D" id="1.20.1640.10">
    <property type="entry name" value="Multidrug efflux transporter AcrB transmembrane domain"/>
    <property type="match status" value="2"/>
</dbReference>
<feature type="transmembrane region" description="Helical" evidence="1">
    <location>
        <begin position="359"/>
        <end position="378"/>
    </location>
</feature>